<dbReference type="EMBL" id="JAEHNY010000005">
    <property type="protein sequence ID" value="MBI6119836.1"/>
    <property type="molecule type" value="Genomic_DNA"/>
</dbReference>
<dbReference type="Pfam" id="PF18935">
    <property type="entry name" value="DUF5683"/>
    <property type="match status" value="1"/>
</dbReference>
<reference evidence="3 4" key="1">
    <citation type="submission" date="2020-12" db="EMBL/GenBank/DDBJ databases">
        <title>Salegentibacter orientalis sp. nov., isolated from costal sediment.</title>
        <authorList>
            <person name="Lian F.-B."/>
        </authorList>
    </citation>
    <scope>NUCLEOTIDE SEQUENCE [LARGE SCALE GENOMIC DNA]</scope>
    <source>
        <strain evidence="3 4">F60176</strain>
    </source>
</reference>
<evidence type="ECO:0000256" key="1">
    <source>
        <dbReference type="SAM" id="SignalP"/>
    </source>
</evidence>
<feature type="domain" description="DUF5683" evidence="2">
    <location>
        <begin position="49"/>
        <end position="192"/>
    </location>
</feature>
<evidence type="ECO:0000313" key="3">
    <source>
        <dbReference type="EMBL" id="MBI6119836.1"/>
    </source>
</evidence>
<evidence type="ECO:0000259" key="2">
    <source>
        <dbReference type="Pfam" id="PF18935"/>
    </source>
</evidence>
<dbReference type="Proteomes" id="UP000635665">
    <property type="component" value="Unassembled WGS sequence"/>
</dbReference>
<protein>
    <recommendedName>
        <fullName evidence="2">DUF5683 domain-containing protein</fullName>
    </recommendedName>
</protein>
<gene>
    <name evidence="3" type="ORF">I6U50_07345</name>
</gene>
<organism evidence="3 4">
    <name type="scientific">Salegentibacter maritimus</name>
    <dbReference type="NCBI Taxonomy" id="2794347"/>
    <lineage>
        <taxon>Bacteria</taxon>
        <taxon>Pseudomonadati</taxon>
        <taxon>Bacteroidota</taxon>
        <taxon>Flavobacteriia</taxon>
        <taxon>Flavobacteriales</taxon>
        <taxon>Flavobacteriaceae</taxon>
        <taxon>Salegentibacter</taxon>
    </lineage>
</organism>
<name>A0ABS0TFL8_9FLAO</name>
<comment type="caution">
    <text evidence="3">The sequence shown here is derived from an EMBL/GenBank/DDBJ whole genome shotgun (WGS) entry which is preliminary data.</text>
</comment>
<feature type="signal peptide" evidence="1">
    <location>
        <begin position="1"/>
        <end position="21"/>
    </location>
</feature>
<keyword evidence="1" id="KW-0732">Signal</keyword>
<proteinExistence type="predicted"/>
<accession>A0ABS0TFL8</accession>
<sequence length="192" mass="22031">MKTNRVLSVLFFLLFVCKLTAQKDSLSLENTEIKDSISKEKDYKPYNALAPAKAAFYSAILPGLGQAYNGRYWKIPIAYAGLGVGVYFYINNDKEWNRYRDAYKDRLAGREDEFGDRISTEALVRAQEFYRRNKEISLLVIAGVYVLNIIDANVDAHLQQFNVSEDLSLKPNMQYDNFTGKSKYGISLNFKF</sequence>
<dbReference type="InterPro" id="IPR043738">
    <property type="entry name" value="DUF5683"/>
</dbReference>
<feature type="chain" id="PRO_5046463210" description="DUF5683 domain-containing protein" evidence="1">
    <location>
        <begin position="22"/>
        <end position="192"/>
    </location>
</feature>
<keyword evidence="4" id="KW-1185">Reference proteome</keyword>
<evidence type="ECO:0000313" key="4">
    <source>
        <dbReference type="Proteomes" id="UP000635665"/>
    </source>
</evidence>
<dbReference type="RefSeq" id="WP_198638375.1">
    <property type="nucleotide sequence ID" value="NZ_JAEHNY010000005.1"/>
</dbReference>